<keyword evidence="3" id="KW-1185">Reference proteome</keyword>
<organism evidence="2 3">
    <name type="scientific">Methylocaldum szegediense</name>
    <dbReference type="NCBI Taxonomy" id="73780"/>
    <lineage>
        <taxon>Bacteria</taxon>
        <taxon>Pseudomonadati</taxon>
        <taxon>Pseudomonadota</taxon>
        <taxon>Gammaproteobacteria</taxon>
        <taxon>Methylococcales</taxon>
        <taxon>Methylococcaceae</taxon>
        <taxon>Methylocaldum</taxon>
    </lineage>
</organism>
<feature type="chain" id="PRO_5045201673" evidence="1">
    <location>
        <begin position="30"/>
        <end position="120"/>
    </location>
</feature>
<sequence>MTIPDLKNVAIPPALAALLFFSIPISVTAAEENPPPDPRTDPDNYCYQQEAWDGIERLRQEAPSDPLVIRMYAMRKGLCMLIEEGKITREQGVEIFELERSRAIIERQQDETRTKRKVSA</sequence>
<evidence type="ECO:0000256" key="1">
    <source>
        <dbReference type="SAM" id="SignalP"/>
    </source>
</evidence>
<keyword evidence="2" id="KW-0614">Plasmid</keyword>
<dbReference type="Proteomes" id="UP001162030">
    <property type="component" value="Plasmid MSZNORminor"/>
</dbReference>
<reference evidence="2 3" key="1">
    <citation type="submission" date="2023-03" db="EMBL/GenBank/DDBJ databases">
        <authorList>
            <person name="Pearce D."/>
        </authorList>
    </citation>
    <scope>NUCLEOTIDE SEQUENCE [LARGE SCALE GENOMIC DNA]</scope>
    <source>
        <strain evidence="2">Msz</strain>
        <plasmid evidence="2 3">MSZNORminor</plasmid>
    </source>
</reference>
<gene>
    <name evidence="2" type="ORF">MSZNOR_P0017</name>
</gene>
<feature type="signal peptide" evidence="1">
    <location>
        <begin position="1"/>
        <end position="29"/>
    </location>
</feature>
<keyword evidence="1" id="KW-0732">Signal</keyword>
<name>A0ABN8XAU0_9GAMM</name>
<geneLocation type="plasmid" evidence="2 3">
    <name>MSZNORminor</name>
</geneLocation>
<protein>
    <submittedName>
        <fullName evidence="2">Uncharacterized protein</fullName>
    </submittedName>
</protein>
<dbReference type="RefSeq" id="WP_281015934.1">
    <property type="nucleotide sequence ID" value="NZ_OX458334.1"/>
</dbReference>
<evidence type="ECO:0000313" key="2">
    <source>
        <dbReference type="EMBL" id="CAI8981983.1"/>
    </source>
</evidence>
<accession>A0ABN8XAU0</accession>
<proteinExistence type="predicted"/>
<dbReference type="EMBL" id="OX458334">
    <property type="protein sequence ID" value="CAI8981983.1"/>
    <property type="molecule type" value="Genomic_DNA"/>
</dbReference>
<evidence type="ECO:0000313" key="3">
    <source>
        <dbReference type="Proteomes" id="UP001162030"/>
    </source>
</evidence>